<dbReference type="RefSeq" id="WP_168006484.1">
    <property type="nucleotide sequence ID" value="NZ_JAATEP010000002.1"/>
</dbReference>
<evidence type="ECO:0000313" key="2">
    <source>
        <dbReference type="Proteomes" id="UP000696294"/>
    </source>
</evidence>
<dbReference type="EMBL" id="JAATEP010000002">
    <property type="protein sequence ID" value="NJP88444.1"/>
    <property type="molecule type" value="Genomic_DNA"/>
</dbReference>
<comment type="caution">
    <text evidence="1">The sequence shown here is derived from an EMBL/GenBank/DDBJ whole genome shotgun (WGS) entry which is preliminary data.</text>
</comment>
<organism evidence="1 2">
    <name type="scientific">Nonomuraea composti</name>
    <dbReference type="NCBI Taxonomy" id="2720023"/>
    <lineage>
        <taxon>Bacteria</taxon>
        <taxon>Bacillati</taxon>
        <taxon>Actinomycetota</taxon>
        <taxon>Actinomycetes</taxon>
        <taxon>Streptosporangiales</taxon>
        <taxon>Streptosporangiaceae</taxon>
        <taxon>Nonomuraea</taxon>
    </lineage>
</organism>
<proteinExistence type="predicted"/>
<name>A0ABX1AYH4_9ACTN</name>
<sequence>MRGMCHHIEDGTFDWTAQAVNPRARIRPVHRPPRVPGDRVPHCRWEVVIDDDTGPVGEAPITAMTRGTTAARFRFPRCVTARPTCRGRIASPAGDEFRPREWSSWRHEWMRSGRGGPVQRGVRE</sequence>
<dbReference type="Proteomes" id="UP000696294">
    <property type="component" value="Unassembled WGS sequence"/>
</dbReference>
<keyword evidence="2" id="KW-1185">Reference proteome</keyword>
<accession>A0ABX1AYH4</accession>
<evidence type="ECO:0000313" key="1">
    <source>
        <dbReference type="EMBL" id="NJP88444.1"/>
    </source>
</evidence>
<protein>
    <submittedName>
        <fullName evidence="1">Uncharacterized protein</fullName>
    </submittedName>
</protein>
<gene>
    <name evidence="1" type="ORF">HCN51_03035</name>
</gene>
<reference evidence="1 2" key="1">
    <citation type="submission" date="2020-03" db="EMBL/GenBank/DDBJ databases">
        <title>WGS of actinomycetes isolated from Thailand.</title>
        <authorList>
            <person name="Thawai C."/>
        </authorList>
    </citation>
    <scope>NUCLEOTIDE SEQUENCE [LARGE SCALE GENOMIC DNA]</scope>
    <source>
        <strain evidence="1 2">FMUSA5-5</strain>
    </source>
</reference>